<comment type="caution">
    <text evidence="3">The sequence shown here is derived from an EMBL/GenBank/DDBJ whole genome shotgun (WGS) entry which is preliminary data.</text>
</comment>
<sequence>MKTKNLLFVFAITSVTIQAKNDNNLAQHLLHDGIDFPLTVGEISSKKSDSINLLSEPIVSTLIDETFNNYTDNGWTIYNVAGNQQWSIIMPFGNPAPAAMMNGFGGVNEDWLISKSIDLRSGYDAASFSFQTDASFPGLPMEVYITTDDYTNGASPSSVTWTRLNAVLDSDLTGYHGFVPSGNVDLTTYLGETIRIAFKYTNLSATAATSWEIDNFKVVATENLSVENLSSSKMQFYPNPVKETLNFSEEISRVKINDISGKLVSEMAMKGRSINLSKLAKGNYTVVVTLRSGETISRKIIKD</sequence>
<evidence type="ECO:0000313" key="3">
    <source>
        <dbReference type="EMBL" id="MDW8549207.1"/>
    </source>
</evidence>
<accession>A0ABU4JHQ3</accession>
<proteinExistence type="predicted"/>
<protein>
    <submittedName>
        <fullName evidence="3">Choice-of-anchor J domain-containing protein</fullName>
    </submittedName>
</protein>
<dbReference type="EMBL" id="JAMXLT020000015">
    <property type="protein sequence ID" value="MDW8549207.1"/>
    <property type="molecule type" value="Genomic_DNA"/>
</dbReference>
<gene>
    <name evidence="3" type="ORF">NG800_009815</name>
</gene>
<organism evidence="3 4">
    <name type="scientific">Epilithonimonas ginsengisoli</name>
    <dbReference type="NCBI Taxonomy" id="1245592"/>
    <lineage>
        <taxon>Bacteria</taxon>
        <taxon>Pseudomonadati</taxon>
        <taxon>Bacteroidota</taxon>
        <taxon>Flavobacteriia</taxon>
        <taxon>Flavobacteriales</taxon>
        <taxon>Weeksellaceae</taxon>
        <taxon>Chryseobacterium group</taxon>
        <taxon>Epilithonimonas</taxon>
    </lineage>
</organism>
<evidence type="ECO:0000256" key="1">
    <source>
        <dbReference type="ARBA" id="ARBA00022729"/>
    </source>
</evidence>
<reference evidence="3 4" key="1">
    <citation type="submission" date="2023-11" db="EMBL/GenBank/DDBJ databases">
        <title>First isolation, identification, and characterization of non-pathogenic Epilithonimonas ginsengisoli isolated from diseased farmed rainbow trout (Oncorhynchus mykiss) in Chile.</title>
        <authorList>
            <person name="Miranda C.D."/>
            <person name="Irgang R."/>
            <person name="Concha C."/>
            <person name="Rojas R."/>
            <person name="Avendano R."/>
        </authorList>
    </citation>
    <scope>NUCLEOTIDE SEQUENCE [LARGE SCALE GENOMIC DNA]</scope>
    <source>
        <strain evidence="3 4">FP99</strain>
    </source>
</reference>
<dbReference type="InterPro" id="IPR026444">
    <property type="entry name" value="Secre_tail"/>
</dbReference>
<dbReference type="RefSeq" id="WP_063970598.1">
    <property type="nucleotide sequence ID" value="NZ_JAMXLT020000015.1"/>
</dbReference>
<keyword evidence="4" id="KW-1185">Reference proteome</keyword>
<feature type="domain" description="Secretion system C-terminal sorting" evidence="2">
    <location>
        <begin position="237"/>
        <end position="301"/>
    </location>
</feature>
<dbReference type="Proteomes" id="UP001204439">
    <property type="component" value="Unassembled WGS sequence"/>
</dbReference>
<name>A0ABU4JHQ3_9FLAO</name>
<evidence type="ECO:0000259" key="2">
    <source>
        <dbReference type="Pfam" id="PF18962"/>
    </source>
</evidence>
<dbReference type="Pfam" id="PF18962">
    <property type="entry name" value="Por_Secre_tail"/>
    <property type="match status" value="1"/>
</dbReference>
<dbReference type="NCBIfam" id="NF038128">
    <property type="entry name" value="choice_anch_J"/>
    <property type="match status" value="1"/>
</dbReference>
<dbReference type="NCBIfam" id="TIGR04183">
    <property type="entry name" value="Por_Secre_tail"/>
    <property type="match status" value="1"/>
</dbReference>
<dbReference type="Gene3D" id="2.60.120.200">
    <property type="match status" value="1"/>
</dbReference>
<keyword evidence="1" id="KW-0732">Signal</keyword>
<evidence type="ECO:0000313" key="4">
    <source>
        <dbReference type="Proteomes" id="UP001204439"/>
    </source>
</evidence>